<evidence type="ECO:0000313" key="5">
    <source>
        <dbReference type="Proteomes" id="UP000282185"/>
    </source>
</evidence>
<dbReference type="GO" id="GO:0003677">
    <property type="term" value="F:DNA binding"/>
    <property type="evidence" value="ECO:0007669"/>
    <property type="project" value="InterPro"/>
</dbReference>
<dbReference type="InterPro" id="IPR036162">
    <property type="entry name" value="Resolvase-like_N_sf"/>
</dbReference>
<dbReference type="AlphaFoldDB" id="A0A345YSX8"/>
<dbReference type="EMBL" id="QSWH01000011">
    <property type="protein sequence ID" value="RRR20879.1"/>
    <property type="molecule type" value="Genomic_DNA"/>
</dbReference>
<dbReference type="GO" id="GO:0000150">
    <property type="term" value="F:DNA strand exchange activity"/>
    <property type="evidence" value="ECO:0007669"/>
    <property type="project" value="InterPro"/>
</dbReference>
<gene>
    <name evidence="2" type="ORF">DWV08_16325</name>
    <name evidence="3" type="ORF">DXU92_16220</name>
</gene>
<name>A0A345YSX8_9MICO</name>
<dbReference type="PANTHER" id="PTHR30461:SF23">
    <property type="entry name" value="DNA RECOMBINASE-RELATED"/>
    <property type="match status" value="1"/>
</dbReference>
<dbReference type="Gene3D" id="3.90.1750.20">
    <property type="entry name" value="Putative Large Serine Recombinase, Chain B, Domain 2"/>
    <property type="match status" value="1"/>
</dbReference>
<dbReference type="InterPro" id="IPR006119">
    <property type="entry name" value="Resolv_N"/>
</dbReference>
<feature type="domain" description="Resolvase/invertase-type recombinase catalytic" evidence="1">
    <location>
        <begin position="16"/>
        <end position="132"/>
    </location>
</feature>
<dbReference type="Proteomes" id="UP000282185">
    <property type="component" value="Unassembled WGS sequence"/>
</dbReference>
<dbReference type="InterPro" id="IPR011109">
    <property type="entry name" value="DNA_bind_recombinase_dom"/>
</dbReference>
<dbReference type="CDD" id="cd00338">
    <property type="entry name" value="Ser_Recombinase"/>
    <property type="match status" value="1"/>
</dbReference>
<organism evidence="3 5">
    <name type="scientific">Brachybacterium saurashtrense</name>
    <dbReference type="NCBI Taxonomy" id="556288"/>
    <lineage>
        <taxon>Bacteria</taxon>
        <taxon>Bacillati</taxon>
        <taxon>Actinomycetota</taxon>
        <taxon>Actinomycetes</taxon>
        <taxon>Micrococcales</taxon>
        <taxon>Dermabacteraceae</taxon>
        <taxon>Brachybacterium</taxon>
    </lineage>
</organism>
<evidence type="ECO:0000313" key="4">
    <source>
        <dbReference type="Proteomes" id="UP000254236"/>
    </source>
</evidence>
<dbReference type="PANTHER" id="PTHR30461">
    <property type="entry name" value="DNA-INVERTASE FROM LAMBDOID PROPHAGE"/>
    <property type="match status" value="1"/>
</dbReference>
<dbReference type="KEGG" id="bsau:DWV08_16325"/>
<dbReference type="OrthoDB" id="4500247at2"/>
<evidence type="ECO:0000259" key="1">
    <source>
        <dbReference type="SMART" id="SM00857"/>
    </source>
</evidence>
<dbReference type="InterPro" id="IPR050639">
    <property type="entry name" value="SSR_resolvase"/>
</dbReference>
<reference evidence="3 5" key="2">
    <citation type="submission" date="2018-08" db="EMBL/GenBank/DDBJ databases">
        <title>Brachybacterium saurashtrense DSM 23186.</title>
        <authorList>
            <person name="Li Y."/>
        </authorList>
    </citation>
    <scope>NUCLEOTIDE SEQUENCE [LARGE SCALE GENOMIC DNA]</scope>
    <source>
        <strain evidence="3 5">DSM 23186</strain>
    </source>
</reference>
<dbReference type="Pfam" id="PF07508">
    <property type="entry name" value="Recombinase"/>
    <property type="match status" value="1"/>
</dbReference>
<dbReference type="EMBL" id="CP031356">
    <property type="protein sequence ID" value="AXK47030.1"/>
    <property type="molecule type" value="Genomic_DNA"/>
</dbReference>
<dbReference type="SMART" id="SM00857">
    <property type="entry name" value="Resolvase"/>
    <property type="match status" value="1"/>
</dbReference>
<dbReference type="Gene3D" id="3.40.50.1390">
    <property type="entry name" value="Resolvase, N-terminal catalytic domain"/>
    <property type="match status" value="1"/>
</dbReference>
<dbReference type="SUPFAM" id="SSF53041">
    <property type="entry name" value="Resolvase-like"/>
    <property type="match status" value="1"/>
</dbReference>
<reference evidence="2 4" key="1">
    <citation type="submission" date="2018-07" db="EMBL/GenBank/DDBJ databases">
        <title>Brachybacterium saurashtrense DSM 23186 genome sequence.</title>
        <authorList>
            <person name="Guo L."/>
        </authorList>
    </citation>
    <scope>NUCLEOTIDE SEQUENCE [LARGE SCALE GENOMIC DNA]</scope>
    <source>
        <strain evidence="2 4">DSM 23186</strain>
    </source>
</reference>
<proteinExistence type="predicted"/>
<evidence type="ECO:0000313" key="3">
    <source>
        <dbReference type="EMBL" id="RRR20879.1"/>
    </source>
</evidence>
<dbReference type="InterPro" id="IPR038109">
    <property type="entry name" value="DNA_bind_recomb_sf"/>
</dbReference>
<dbReference type="Proteomes" id="UP000254236">
    <property type="component" value="Chromosome"/>
</dbReference>
<dbReference type="Pfam" id="PF00239">
    <property type="entry name" value="Resolvase"/>
    <property type="match status" value="1"/>
</dbReference>
<sequence length="451" mass="49871">MRAAPARSIPIRTTTALLYLRISANRTSEHASIEQQRADCTALAAHLGYTRTMEFVDEAVSAYQDRARPAYQQLLRQLEESEAGTILVWHLDRLYRKPRELEQLLDLLDMRPIRVESRPRRMLRPQPARGTPVRPSTRRVRELRIRPQRRAGCASPTAARGLLHGGRHYGYLDDGSLHPSEAWTLRRIVHGYLAGLSVAVIAGELTDAGIPTPAGGISWRPTTARSILTSSRLHSQRGPNQGTWERAITPDESALIRAIPLAPRRDATRSSTTLLGALARCGTCGHRLVSTVTSKGQRVYRCRAQPSSCGSVAADMRRANRAVIAQLGRLQSSALTCLPVRAPATLLSMLEAASTEMLTAAEQYGAGKITHKAFLHRRLHPTSIIAEADADLRRHLRGRLLRQHPEAASTIGVLTAGRQRTIVDALVSTLIVQSGRSGRHFDFRIELHPRK</sequence>
<evidence type="ECO:0000313" key="2">
    <source>
        <dbReference type="EMBL" id="AXK47030.1"/>
    </source>
</evidence>
<protein>
    <submittedName>
        <fullName evidence="3">Recombinase family protein</fullName>
    </submittedName>
</protein>
<keyword evidence="4" id="KW-1185">Reference proteome</keyword>
<accession>A0A345YSX8</accession>